<name>A0A150PRN2_SORCE</name>
<comment type="caution">
    <text evidence="2">The sequence shown here is derived from an EMBL/GenBank/DDBJ whole genome shotgun (WGS) entry which is preliminary data.</text>
</comment>
<feature type="signal peptide" evidence="1">
    <location>
        <begin position="1"/>
        <end position="21"/>
    </location>
</feature>
<dbReference type="AlphaFoldDB" id="A0A150PRN2"/>
<proteinExistence type="predicted"/>
<reference evidence="2 3" key="1">
    <citation type="submission" date="2014-02" db="EMBL/GenBank/DDBJ databases">
        <title>The small core and large imbalanced accessory genome model reveals a collaborative survival strategy of Sorangium cellulosum strains in nature.</title>
        <authorList>
            <person name="Han K."/>
            <person name="Peng R."/>
            <person name="Blom J."/>
            <person name="Li Y.-Z."/>
        </authorList>
    </citation>
    <scope>NUCLEOTIDE SEQUENCE [LARGE SCALE GENOMIC DNA]</scope>
    <source>
        <strain evidence="2 3">So0157-18</strain>
    </source>
</reference>
<dbReference type="InterPro" id="IPR011048">
    <property type="entry name" value="Haem_d1_sf"/>
</dbReference>
<sequence length="417" mass="42727">MSRSLRQLTPFLFTLIVPCLAACGDDESDGAGGNGGDSGTGGAGGATGEVIALTTQVFGVEAADTLSYILLTDTLDSEQPLSLDSGIEILGRGIGAGPDGGGALFVASDAAPTVTRYDLQANGSLKKGATVSFQGQGLAKIDEYGGQFQFVSETKAYFFDGYTAQVVIWNPKEMTVTGAIPLDALVLGDATLTFTAAPLRADGAVISFAGWRNGPEVPSQAGIVVVDTATDEATVVTDDRCGYVRDGAVGPDGKIYMATEAYGAAVHRLNPDSAAAPCMLRFDLEAGQFDPDFHVELGSLFDGDAAGSLIVGSGGEAYLRVLDEGAFAIKEDTHPRVLASAAAWRWASVTLGDAPEATLLDAEPTSGSVVSVSLGGKSFVLQFLGQDSTTFRELGGDGPGEVSLSAPGVVFSAAKLR</sequence>
<dbReference type="Proteomes" id="UP000075604">
    <property type="component" value="Unassembled WGS sequence"/>
</dbReference>
<keyword evidence="1" id="KW-0732">Signal</keyword>
<evidence type="ECO:0000256" key="1">
    <source>
        <dbReference type="SAM" id="SignalP"/>
    </source>
</evidence>
<dbReference type="SUPFAM" id="SSF51004">
    <property type="entry name" value="C-terminal (heme d1) domain of cytochrome cd1-nitrite reductase"/>
    <property type="match status" value="1"/>
</dbReference>
<protein>
    <recommendedName>
        <fullName evidence="4">Secreted protein</fullName>
    </recommendedName>
</protein>
<evidence type="ECO:0000313" key="2">
    <source>
        <dbReference type="EMBL" id="KYF58344.1"/>
    </source>
</evidence>
<accession>A0A150PRN2</accession>
<gene>
    <name evidence="2" type="ORF">BE04_46715</name>
</gene>
<organism evidence="2 3">
    <name type="scientific">Sorangium cellulosum</name>
    <name type="common">Polyangium cellulosum</name>
    <dbReference type="NCBI Taxonomy" id="56"/>
    <lineage>
        <taxon>Bacteria</taxon>
        <taxon>Pseudomonadati</taxon>
        <taxon>Myxococcota</taxon>
        <taxon>Polyangia</taxon>
        <taxon>Polyangiales</taxon>
        <taxon>Polyangiaceae</taxon>
        <taxon>Sorangium</taxon>
    </lineage>
</organism>
<dbReference type="EMBL" id="JELX01001622">
    <property type="protein sequence ID" value="KYF58344.1"/>
    <property type="molecule type" value="Genomic_DNA"/>
</dbReference>
<feature type="chain" id="PRO_5007565847" description="Secreted protein" evidence="1">
    <location>
        <begin position="22"/>
        <end position="417"/>
    </location>
</feature>
<evidence type="ECO:0008006" key="4">
    <source>
        <dbReference type="Google" id="ProtNLM"/>
    </source>
</evidence>
<evidence type="ECO:0000313" key="3">
    <source>
        <dbReference type="Proteomes" id="UP000075604"/>
    </source>
</evidence>